<proteinExistence type="predicted"/>
<protein>
    <submittedName>
        <fullName evidence="1">Uncharacterized protein</fullName>
    </submittedName>
</protein>
<reference evidence="1" key="1">
    <citation type="submission" date="2022-10" db="EMBL/GenBank/DDBJ databases">
        <title>The complete genomes of actinobacterial strains from the NBC collection.</title>
        <authorList>
            <person name="Joergensen T.S."/>
            <person name="Alvarez Arevalo M."/>
            <person name="Sterndorff E.B."/>
            <person name="Faurdal D."/>
            <person name="Vuksanovic O."/>
            <person name="Mourched A.-S."/>
            <person name="Charusanti P."/>
            <person name="Shaw S."/>
            <person name="Blin K."/>
            <person name="Weber T."/>
        </authorList>
    </citation>
    <scope>NUCLEOTIDE SEQUENCE</scope>
    <source>
        <strain evidence="1">NBC_00119</strain>
    </source>
</reference>
<sequence length="70" mass="7931">MVEAELADERPAPTERAVLGAWHVALLNEYIKRETTHAGRSFDDVAQALMQLLLDGEESTVRRLLRARRS</sequence>
<organism evidence="1">
    <name type="scientific">Streptomyces sp. NBC_00119</name>
    <dbReference type="NCBI Taxonomy" id="2975659"/>
    <lineage>
        <taxon>Bacteria</taxon>
        <taxon>Bacillati</taxon>
        <taxon>Actinomycetota</taxon>
        <taxon>Actinomycetes</taxon>
        <taxon>Kitasatosporales</taxon>
        <taxon>Streptomycetaceae</taxon>
        <taxon>Streptomyces</taxon>
    </lineage>
</organism>
<dbReference type="EMBL" id="CP108195">
    <property type="protein sequence ID" value="WTS17755.1"/>
    <property type="molecule type" value="Genomic_DNA"/>
</dbReference>
<evidence type="ECO:0000313" key="1">
    <source>
        <dbReference type="EMBL" id="WTS17755.1"/>
    </source>
</evidence>
<accession>A0AAU1UKI7</accession>
<name>A0AAU1UKI7_9ACTN</name>
<gene>
    <name evidence="1" type="ORF">OHU69_46105</name>
</gene>
<dbReference type="AlphaFoldDB" id="A0AAU1UKI7"/>